<dbReference type="VEuPathDB" id="PiroplasmaDB:BEWA_020670"/>
<dbReference type="PANTHER" id="PTHR12709">
    <property type="entry name" value="DNA-DIRECTED RNA POLYMERASE II, III"/>
    <property type="match status" value="1"/>
</dbReference>
<dbReference type="InterPro" id="IPR012340">
    <property type="entry name" value="NA-bd_OB-fold"/>
</dbReference>
<gene>
    <name evidence="6" type="ORF">BEWA_020670</name>
</gene>
<dbReference type="RefSeq" id="XP_004828886.1">
    <property type="nucleotide sequence ID" value="XM_004828829.1"/>
</dbReference>
<dbReference type="InterPro" id="IPR013238">
    <property type="entry name" value="RNA_pol_III_Rbc25"/>
</dbReference>
<evidence type="ECO:0000256" key="1">
    <source>
        <dbReference type="ARBA" id="ARBA00004123"/>
    </source>
</evidence>
<accession>L0AUI6</accession>
<dbReference type="GO" id="GO:0006384">
    <property type="term" value="P:transcription initiation at RNA polymerase III promoter"/>
    <property type="evidence" value="ECO:0007669"/>
    <property type="project" value="TreeGrafter"/>
</dbReference>
<evidence type="ECO:0000256" key="4">
    <source>
        <dbReference type="ARBA" id="ARBA00023163"/>
    </source>
</evidence>
<dbReference type="Gene3D" id="3.30.1490.120">
    <property type="entry name" value="RNA polymerase Rpb7-like, N-terminal domain"/>
    <property type="match status" value="1"/>
</dbReference>
<feature type="domain" description="RNA polymerase III subunit Rpc25" evidence="5">
    <location>
        <begin position="84"/>
        <end position="164"/>
    </location>
</feature>
<keyword evidence="4" id="KW-0804">Transcription</keyword>
<comment type="similarity">
    <text evidence="2">Belongs to the eukaryotic RPB7/RPC8 RNA polymerase subunit family.</text>
</comment>
<dbReference type="GeneID" id="15803520"/>
<name>L0AUI6_THEEQ</name>
<dbReference type="GO" id="GO:0005666">
    <property type="term" value="C:RNA polymerase III complex"/>
    <property type="evidence" value="ECO:0007669"/>
    <property type="project" value="TreeGrafter"/>
</dbReference>
<dbReference type="Pfam" id="PF08292">
    <property type="entry name" value="RNA_pol_Rbc25"/>
    <property type="match status" value="1"/>
</dbReference>
<evidence type="ECO:0000313" key="6">
    <source>
        <dbReference type="EMBL" id="AFZ79220.1"/>
    </source>
</evidence>
<reference evidence="6 7" key="1">
    <citation type="journal article" date="2012" name="BMC Genomics">
        <title>Comparative genomic analysis and phylogenetic position of Theileria equi.</title>
        <authorList>
            <person name="Kappmeyer L.S."/>
            <person name="Thiagarajan M."/>
            <person name="Herndon D.R."/>
            <person name="Ramsay J.D."/>
            <person name="Caler E."/>
            <person name="Djikeng A."/>
            <person name="Gillespie J.J."/>
            <person name="Lau A.O."/>
            <person name="Roalson E.H."/>
            <person name="Silva J.C."/>
            <person name="Silva M.G."/>
            <person name="Suarez C.E."/>
            <person name="Ueti M.W."/>
            <person name="Nene V.M."/>
            <person name="Mealey R.H."/>
            <person name="Knowles D.P."/>
            <person name="Brayton K.A."/>
        </authorList>
    </citation>
    <scope>NUCLEOTIDE SEQUENCE [LARGE SCALE GENOMIC DNA]</scope>
    <source>
        <strain evidence="6 7">WA</strain>
    </source>
</reference>
<keyword evidence="7" id="KW-1185">Reference proteome</keyword>
<dbReference type="eggNOG" id="KOG3297">
    <property type="taxonomic scope" value="Eukaryota"/>
</dbReference>
<proteinExistence type="inferred from homology"/>
<dbReference type="OrthoDB" id="10256606at2759"/>
<dbReference type="InterPro" id="IPR036898">
    <property type="entry name" value="RNA_pol_Rpb7-like_N_sf"/>
</dbReference>
<protein>
    <recommendedName>
        <fullName evidence="5">RNA polymerase III subunit Rpc25 domain-containing protein</fullName>
    </recommendedName>
</protein>
<dbReference type="SUPFAM" id="SSF50249">
    <property type="entry name" value="Nucleic acid-binding proteins"/>
    <property type="match status" value="1"/>
</dbReference>
<dbReference type="STRING" id="1537102.L0AUI6"/>
<dbReference type="EMBL" id="CP001669">
    <property type="protein sequence ID" value="AFZ79220.1"/>
    <property type="molecule type" value="Genomic_DNA"/>
</dbReference>
<organism evidence="6 7">
    <name type="scientific">Theileria equi strain WA</name>
    <dbReference type="NCBI Taxonomy" id="1537102"/>
    <lineage>
        <taxon>Eukaryota</taxon>
        <taxon>Sar</taxon>
        <taxon>Alveolata</taxon>
        <taxon>Apicomplexa</taxon>
        <taxon>Aconoidasida</taxon>
        <taxon>Piroplasmida</taxon>
        <taxon>Theileriidae</taxon>
        <taxon>Theileria</taxon>
    </lineage>
</organism>
<evidence type="ECO:0000256" key="3">
    <source>
        <dbReference type="ARBA" id="ARBA00022478"/>
    </source>
</evidence>
<dbReference type="Proteomes" id="UP000031512">
    <property type="component" value="Chromosome 1"/>
</dbReference>
<comment type="subcellular location">
    <subcellularLocation>
        <location evidence="1">Nucleus</location>
    </subcellularLocation>
</comment>
<dbReference type="Gene3D" id="2.40.50.140">
    <property type="entry name" value="Nucleic acid-binding proteins"/>
    <property type="match status" value="1"/>
</dbReference>
<dbReference type="SUPFAM" id="SSF88798">
    <property type="entry name" value="N-terminal, heterodimerisation domain of RBP7 (RpoE)"/>
    <property type="match status" value="1"/>
</dbReference>
<evidence type="ECO:0000259" key="5">
    <source>
        <dbReference type="Pfam" id="PF08292"/>
    </source>
</evidence>
<evidence type="ECO:0000313" key="7">
    <source>
        <dbReference type="Proteomes" id="UP000031512"/>
    </source>
</evidence>
<dbReference type="AlphaFoldDB" id="L0AUI6"/>
<dbReference type="KEGG" id="beq:BEWA_020670"/>
<dbReference type="PANTHER" id="PTHR12709:SF1">
    <property type="entry name" value="DNA-DIRECTED RNA POLYMERASE III SUBUNIT RPC8"/>
    <property type="match status" value="1"/>
</dbReference>
<evidence type="ECO:0000256" key="2">
    <source>
        <dbReference type="ARBA" id="ARBA00009307"/>
    </source>
</evidence>
<sequence>MFKIYLIEDYVTLKVSEYINDSNKILLEKLANKYIDRIIFGTGLCILLDDNLLKCEPRILPSEGQAHYKTHFRLLVFSPNINQILKGQIIDCDSESITLSLGFFSDIRVITSTLPPEYRYDKNAKCWSKITDSSRKIYRLNDIVDFRVVDIIYNRTPEQTGNTTAKQLPVMLVIAALTD</sequence>
<dbReference type="InterPro" id="IPR045113">
    <property type="entry name" value="Rpb7-like"/>
</dbReference>
<keyword evidence="3" id="KW-0240">DNA-directed RNA polymerase</keyword>